<reference evidence="2" key="1">
    <citation type="journal article" date="2023" name="Mol. Phylogenet. Evol.">
        <title>Genome-scale phylogeny and comparative genomics of the fungal order Sordariales.</title>
        <authorList>
            <person name="Hensen N."/>
            <person name="Bonometti L."/>
            <person name="Westerberg I."/>
            <person name="Brannstrom I.O."/>
            <person name="Guillou S."/>
            <person name="Cros-Aarteil S."/>
            <person name="Calhoun S."/>
            <person name="Haridas S."/>
            <person name="Kuo A."/>
            <person name="Mondo S."/>
            <person name="Pangilinan J."/>
            <person name="Riley R."/>
            <person name="LaButti K."/>
            <person name="Andreopoulos B."/>
            <person name="Lipzen A."/>
            <person name="Chen C."/>
            <person name="Yan M."/>
            <person name="Daum C."/>
            <person name="Ng V."/>
            <person name="Clum A."/>
            <person name="Steindorff A."/>
            <person name="Ohm R.A."/>
            <person name="Martin F."/>
            <person name="Silar P."/>
            <person name="Natvig D.O."/>
            <person name="Lalanne C."/>
            <person name="Gautier V."/>
            <person name="Ament-Velasquez S.L."/>
            <person name="Kruys A."/>
            <person name="Hutchinson M.I."/>
            <person name="Powell A.J."/>
            <person name="Barry K."/>
            <person name="Miller A.N."/>
            <person name="Grigoriev I.V."/>
            <person name="Debuchy R."/>
            <person name="Gladieux P."/>
            <person name="Hiltunen Thoren M."/>
            <person name="Johannesson H."/>
        </authorList>
    </citation>
    <scope>NUCLEOTIDE SEQUENCE</scope>
    <source>
        <strain evidence="2">CBS 532.94</strain>
    </source>
</reference>
<feature type="region of interest" description="Disordered" evidence="1">
    <location>
        <begin position="63"/>
        <end position="125"/>
    </location>
</feature>
<dbReference type="Proteomes" id="UP001303760">
    <property type="component" value="Unassembled WGS sequence"/>
</dbReference>
<sequence>MEGTPSRPQGANTTKAVKDKTCPYCHQAFTSSSLGRHLDLYIREKNPKAPDGVHDVEAIRKIRQNITRRQPKGSVARRAASASLVGAPATGSRRSPGNTESPTASSPLTHTSGTPALGMTPRSHPFSTSWEVRGVINDLTAQEGGVSGCLDADGVGRGARLVLPQRSVNRQTLKQQLEMRQQVQEAQDTSRAAELALRELLSSLRAAKRNLETDSMPFDFDPFSLDFPALTLQCLEPPPTLFASTQHPTLTSWSILPPGQSQLEALHAYFQEEFRRWKIACVSVTTAITEELTCPPPLNIARMDREAEARKAEKTAEKMEKHVYDHINAVYAIWNGLAQEQREHLWRLELARGVGRKQKEVNRLKEGQYLLKQEIANLKTQIEQSTRLQQPREFRIAPPSTVYVGEKVLSLMLEEGLANGQHPVGLDLADRQTDLNTLVSSVIDRWKNVIVSARLAASGLEAQRPLNAGIHGESSPISLRQQQHGPQQLRQQYPPTASTQGTSYPASDASATTALGPPATNLPAAPSVRPSISTQTGEGEDEDMSGQLGESDAEGEPDPEPALDSDAEGDTDADADADMDDETGEYANQQLQPAQHQFQSVVPMPAQQMGQLQVSRTRPQAGGARRSTSDGGMAGHGGLGQGQIHLHDRTPSWT</sequence>
<evidence type="ECO:0000313" key="2">
    <source>
        <dbReference type="EMBL" id="KAK4241506.1"/>
    </source>
</evidence>
<feature type="compositionally biased region" description="Polar residues" evidence="1">
    <location>
        <begin position="586"/>
        <end position="600"/>
    </location>
</feature>
<proteinExistence type="predicted"/>
<feature type="compositionally biased region" description="Low complexity" evidence="1">
    <location>
        <begin position="481"/>
        <end position="492"/>
    </location>
</feature>
<reference evidence="2" key="2">
    <citation type="submission" date="2023-05" db="EMBL/GenBank/DDBJ databases">
        <authorList>
            <consortium name="Lawrence Berkeley National Laboratory"/>
            <person name="Steindorff A."/>
            <person name="Hensen N."/>
            <person name="Bonometti L."/>
            <person name="Westerberg I."/>
            <person name="Brannstrom I.O."/>
            <person name="Guillou S."/>
            <person name="Cros-Aarteil S."/>
            <person name="Calhoun S."/>
            <person name="Haridas S."/>
            <person name="Kuo A."/>
            <person name="Mondo S."/>
            <person name="Pangilinan J."/>
            <person name="Riley R."/>
            <person name="Labutti K."/>
            <person name="Andreopoulos B."/>
            <person name="Lipzen A."/>
            <person name="Chen C."/>
            <person name="Yanf M."/>
            <person name="Daum C."/>
            <person name="Ng V."/>
            <person name="Clum A."/>
            <person name="Ohm R."/>
            <person name="Martin F."/>
            <person name="Silar P."/>
            <person name="Natvig D."/>
            <person name="Lalanne C."/>
            <person name="Gautier V."/>
            <person name="Ament-Velasquez S.L."/>
            <person name="Kruys A."/>
            <person name="Hutchinson M.I."/>
            <person name="Powell A.J."/>
            <person name="Barry K."/>
            <person name="Miller A.N."/>
            <person name="Grigoriev I.V."/>
            <person name="Debuchy R."/>
            <person name="Gladieux P."/>
            <person name="Thoren M.H."/>
            <person name="Johannesson H."/>
        </authorList>
    </citation>
    <scope>NUCLEOTIDE SEQUENCE</scope>
    <source>
        <strain evidence="2">CBS 532.94</strain>
    </source>
</reference>
<dbReference type="EMBL" id="MU860021">
    <property type="protein sequence ID" value="KAK4241506.1"/>
    <property type="molecule type" value="Genomic_DNA"/>
</dbReference>
<feature type="compositionally biased region" description="Polar residues" evidence="1">
    <location>
        <begin position="493"/>
        <end position="513"/>
    </location>
</feature>
<feature type="compositionally biased region" description="Gly residues" evidence="1">
    <location>
        <begin position="632"/>
        <end position="641"/>
    </location>
</feature>
<name>A0AAN7CG75_9PEZI</name>
<evidence type="ECO:0000313" key="3">
    <source>
        <dbReference type="Proteomes" id="UP001303760"/>
    </source>
</evidence>
<gene>
    <name evidence="2" type="ORF">C8A03DRAFT_12266</name>
</gene>
<keyword evidence="3" id="KW-1185">Reference proteome</keyword>
<feature type="compositionally biased region" description="Acidic residues" evidence="1">
    <location>
        <begin position="551"/>
        <end position="584"/>
    </location>
</feature>
<comment type="caution">
    <text evidence="2">The sequence shown here is derived from an EMBL/GenBank/DDBJ whole genome shotgun (WGS) entry which is preliminary data.</text>
</comment>
<accession>A0AAN7CG75</accession>
<feature type="compositionally biased region" description="Basic and acidic residues" evidence="1">
    <location>
        <begin position="645"/>
        <end position="654"/>
    </location>
</feature>
<feature type="region of interest" description="Disordered" evidence="1">
    <location>
        <begin position="467"/>
        <end position="654"/>
    </location>
</feature>
<feature type="compositionally biased region" description="Polar residues" evidence="1">
    <location>
        <begin position="92"/>
        <end position="114"/>
    </location>
</feature>
<evidence type="ECO:0000256" key="1">
    <source>
        <dbReference type="SAM" id="MobiDB-lite"/>
    </source>
</evidence>
<organism evidence="2 3">
    <name type="scientific">Achaetomium macrosporum</name>
    <dbReference type="NCBI Taxonomy" id="79813"/>
    <lineage>
        <taxon>Eukaryota</taxon>
        <taxon>Fungi</taxon>
        <taxon>Dikarya</taxon>
        <taxon>Ascomycota</taxon>
        <taxon>Pezizomycotina</taxon>
        <taxon>Sordariomycetes</taxon>
        <taxon>Sordariomycetidae</taxon>
        <taxon>Sordariales</taxon>
        <taxon>Chaetomiaceae</taxon>
        <taxon>Achaetomium</taxon>
    </lineage>
</organism>
<dbReference type="AlphaFoldDB" id="A0AAN7CG75"/>
<feature type="compositionally biased region" description="Polar residues" evidence="1">
    <location>
        <begin position="608"/>
        <end position="618"/>
    </location>
</feature>
<feature type="compositionally biased region" description="Low complexity" evidence="1">
    <location>
        <begin position="73"/>
        <end position="87"/>
    </location>
</feature>
<protein>
    <submittedName>
        <fullName evidence="2">Uncharacterized protein</fullName>
    </submittedName>
</protein>